<feature type="transmembrane region" description="Helical" evidence="1">
    <location>
        <begin position="350"/>
        <end position="373"/>
    </location>
</feature>
<evidence type="ECO:0000256" key="1">
    <source>
        <dbReference type="SAM" id="Phobius"/>
    </source>
</evidence>
<feature type="transmembrane region" description="Helical" evidence="1">
    <location>
        <begin position="512"/>
        <end position="536"/>
    </location>
</feature>
<dbReference type="Proteomes" id="UP000316096">
    <property type="component" value="Unassembled WGS sequence"/>
</dbReference>
<feature type="transmembrane region" description="Helical" evidence="1">
    <location>
        <begin position="12"/>
        <end position="33"/>
    </location>
</feature>
<feature type="transmembrane region" description="Helical" evidence="1">
    <location>
        <begin position="469"/>
        <end position="492"/>
    </location>
</feature>
<name>A0A543CQA4_9ACTN</name>
<comment type="caution">
    <text evidence="2">The sequence shown here is derived from an EMBL/GenBank/DDBJ whole genome shotgun (WGS) entry which is preliminary data.</text>
</comment>
<dbReference type="RefSeq" id="WP_185792375.1">
    <property type="nucleotide sequence ID" value="NZ_VFOZ01000001.1"/>
</dbReference>
<feature type="transmembrane region" description="Helical" evidence="1">
    <location>
        <begin position="438"/>
        <end position="462"/>
    </location>
</feature>
<feature type="transmembrane region" description="Helical" evidence="1">
    <location>
        <begin position="232"/>
        <end position="253"/>
    </location>
</feature>
<organism evidence="2 3">
    <name type="scientific">Actinoallomurus bryophytorum</name>
    <dbReference type="NCBI Taxonomy" id="1490222"/>
    <lineage>
        <taxon>Bacteria</taxon>
        <taxon>Bacillati</taxon>
        <taxon>Actinomycetota</taxon>
        <taxon>Actinomycetes</taxon>
        <taxon>Streptosporangiales</taxon>
        <taxon>Thermomonosporaceae</taxon>
        <taxon>Actinoallomurus</taxon>
    </lineage>
</organism>
<keyword evidence="3" id="KW-1185">Reference proteome</keyword>
<feature type="transmembrane region" description="Helical" evidence="1">
    <location>
        <begin position="557"/>
        <end position="575"/>
    </location>
</feature>
<evidence type="ECO:0008006" key="4">
    <source>
        <dbReference type="Google" id="ProtNLM"/>
    </source>
</evidence>
<sequence length="629" mass="66586">MRDTLKSVKDFYGANPLHLLALIGCFALAGYAASRTLANPAWPVMLAWFAGAVIGHDLVVFPLYALADRSLTRALPKLWPRRGAAAPPLVPAVNHIRVPALGAGLLFLLFFPGIIRQGRQTYMAATGHSQQPYLGRWLVLVAAMFAVSAVVYAVRIGRARYRAVTRERVTPTTRPHAPKSARPAPATRARGWYAVAAWALLIAGVFTWGYVLRRSGHSPEDALPPLHATARLLTWQLLPAVGAALLIIVVAPVLTRRLRWTLLVPVGWVAAAGWASALAVSEGTAGLVGPITTPGEYFGGLAAMGDHPLRWLATFTEKAQQYPIHVKGHPPGPMLILWGLDAVGLHGPGWAAALIIAVGSSASVAIAITVRTLAGEELARRTLPFLVLTPMALWIATTMDALFLGVGAWATALLALAATAPDHRRGKGLARAVAAGSLFGVLPYLSYGLLPLFAVPLAVLIVARPRWRVVAAALAAMLVVPAAFTLAGFWWPDGVAATHQAYLTTGGSSRRPYLFFLIGDFAVLGLLTGPAVAYSVPALAGALRRGIGRALPETERAHAVIALLAAAALAGTIALDLAGLTRGEVERIWVPYAAWLTVATALRPAPGRRWLAAQAVTAIVVQAVVHSPW</sequence>
<feature type="transmembrane region" description="Helical" evidence="1">
    <location>
        <begin position="45"/>
        <end position="67"/>
    </location>
</feature>
<feature type="transmembrane region" description="Helical" evidence="1">
    <location>
        <begin position="192"/>
        <end position="212"/>
    </location>
</feature>
<evidence type="ECO:0000313" key="2">
    <source>
        <dbReference type="EMBL" id="TQL99282.1"/>
    </source>
</evidence>
<keyword evidence="1" id="KW-0472">Membrane</keyword>
<feature type="transmembrane region" description="Helical" evidence="1">
    <location>
        <begin position="385"/>
        <end position="418"/>
    </location>
</feature>
<dbReference type="EMBL" id="VFOZ01000001">
    <property type="protein sequence ID" value="TQL99282.1"/>
    <property type="molecule type" value="Genomic_DNA"/>
</dbReference>
<keyword evidence="1" id="KW-1133">Transmembrane helix</keyword>
<accession>A0A543CQA4</accession>
<keyword evidence="1" id="KW-0812">Transmembrane</keyword>
<feature type="transmembrane region" description="Helical" evidence="1">
    <location>
        <begin position="260"/>
        <end position="280"/>
    </location>
</feature>
<reference evidence="2 3" key="1">
    <citation type="submission" date="2019-06" db="EMBL/GenBank/DDBJ databases">
        <title>Sequencing the genomes of 1000 actinobacteria strains.</title>
        <authorList>
            <person name="Klenk H.-P."/>
        </authorList>
    </citation>
    <scope>NUCLEOTIDE SEQUENCE [LARGE SCALE GENOMIC DNA]</scope>
    <source>
        <strain evidence="2 3">DSM 102200</strain>
    </source>
</reference>
<protein>
    <recommendedName>
        <fullName evidence="4">Integral membrane protein</fullName>
    </recommendedName>
</protein>
<proteinExistence type="predicted"/>
<gene>
    <name evidence="2" type="ORF">FB559_4941</name>
</gene>
<evidence type="ECO:0000313" key="3">
    <source>
        <dbReference type="Proteomes" id="UP000316096"/>
    </source>
</evidence>
<dbReference type="PROSITE" id="PS51257">
    <property type="entry name" value="PROKAR_LIPOPROTEIN"/>
    <property type="match status" value="1"/>
</dbReference>
<feature type="transmembrane region" description="Helical" evidence="1">
    <location>
        <begin position="135"/>
        <end position="154"/>
    </location>
</feature>
<feature type="transmembrane region" description="Helical" evidence="1">
    <location>
        <begin position="98"/>
        <end position="115"/>
    </location>
</feature>
<dbReference type="AlphaFoldDB" id="A0A543CQA4"/>